<proteinExistence type="predicted"/>
<gene>
    <name evidence="2" type="ORF">QPX54_06690</name>
</gene>
<dbReference type="RefSeq" id="WP_126855241.1">
    <property type="nucleotide sequence ID" value="NZ_CABIYR010000001.1"/>
</dbReference>
<sequence>MSVPSRRSLPGAKASTAPLTPAEKLSDGALGAAGHSLDDPHLRELRRLVAVGSLTGDDAIRRGLDHLKNR</sequence>
<dbReference type="AlphaFoldDB" id="A0AAP4F6J5"/>
<reference evidence="2" key="1">
    <citation type="submission" date="2023-05" db="EMBL/GenBank/DDBJ databases">
        <title>Metabolic capabilities are highly conserved among human nasal-associated Corynebacterium species in pangenomic analyses.</title>
        <authorList>
            <person name="Tran T.H."/>
            <person name="Roberts A.Q."/>
            <person name="Escapa I.F."/>
            <person name="Gao W."/>
            <person name="Conlan S."/>
            <person name="Kong H."/>
            <person name="Segre J.A."/>
            <person name="Kelly M.S."/>
            <person name="Lemon K.P."/>
        </authorList>
    </citation>
    <scope>NUCLEOTIDE SEQUENCE</scope>
    <source>
        <strain evidence="2">KPL2654</strain>
    </source>
</reference>
<evidence type="ECO:0000313" key="2">
    <source>
        <dbReference type="EMBL" id="MDK4326197.1"/>
    </source>
</evidence>
<protein>
    <submittedName>
        <fullName evidence="2">Uncharacterized protein</fullName>
    </submittedName>
</protein>
<evidence type="ECO:0000313" key="3">
    <source>
        <dbReference type="Proteomes" id="UP001226160"/>
    </source>
</evidence>
<name>A0AAP4F6J5_9CORY</name>
<evidence type="ECO:0000256" key="1">
    <source>
        <dbReference type="SAM" id="MobiDB-lite"/>
    </source>
</evidence>
<dbReference type="EMBL" id="JASNVP010000005">
    <property type="protein sequence ID" value="MDK4326197.1"/>
    <property type="molecule type" value="Genomic_DNA"/>
</dbReference>
<comment type="caution">
    <text evidence="2">The sequence shown here is derived from an EMBL/GenBank/DDBJ whole genome shotgun (WGS) entry which is preliminary data.</text>
</comment>
<dbReference type="Proteomes" id="UP001226160">
    <property type="component" value="Unassembled WGS sequence"/>
</dbReference>
<accession>A0AAP4F6J5</accession>
<organism evidence="2 3">
    <name type="scientific">Corynebacterium propinquum</name>
    <dbReference type="NCBI Taxonomy" id="43769"/>
    <lineage>
        <taxon>Bacteria</taxon>
        <taxon>Bacillati</taxon>
        <taxon>Actinomycetota</taxon>
        <taxon>Actinomycetes</taxon>
        <taxon>Mycobacteriales</taxon>
        <taxon>Corynebacteriaceae</taxon>
        <taxon>Corynebacterium</taxon>
    </lineage>
</organism>
<feature type="region of interest" description="Disordered" evidence="1">
    <location>
        <begin position="1"/>
        <end position="38"/>
    </location>
</feature>